<proteinExistence type="predicted"/>
<dbReference type="InterPro" id="IPR014756">
    <property type="entry name" value="Ig_E-set"/>
</dbReference>
<dbReference type="InterPro" id="IPR008967">
    <property type="entry name" value="p53-like_TF_DNA-bd_sf"/>
</dbReference>
<name>A0A8T3DPG5_9TELE</name>
<dbReference type="GO" id="GO:0045944">
    <property type="term" value="P:positive regulation of transcription by RNA polymerase II"/>
    <property type="evidence" value="ECO:0007669"/>
    <property type="project" value="TreeGrafter"/>
</dbReference>
<reference evidence="4" key="1">
    <citation type="submission" date="2021-01" db="EMBL/GenBank/DDBJ databases">
        <authorList>
            <person name="Zahm M."/>
            <person name="Roques C."/>
            <person name="Cabau C."/>
            <person name="Klopp C."/>
            <person name="Donnadieu C."/>
            <person name="Jouanno E."/>
            <person name="Lampietro C."/>
            <person name="Louis A."/>
            <person name="Herpin A."/>
            <person name="Echchiki A."/>
            <person name="Berthelot C."/>
            <person name="Parey E."/>
            <person name="Roest-Crollius H."/>
            <person name="Braasch I."/>
            <person name="Postlethwait J."/>
            <person name="Bobe J."/>
            <person name="Montfort J."/>
            <person name="Bouchez O."/>
            <person name="Begum T."/>
            <person name="Mejri S."/>
            <person name="Adams A."/>
            <person name="Chen W.-J."/>
            <person name="Guiguen Y."/>
        </authorList>
    </citation>
    <scope>NUCLEOTIDE SEQUENCE</scope>
    <source>
        <tissue evidence="4">Blood</tissue>
    </source>
</reference>
<dbReference type="GO" id="GO:0045087">
    <property type="term" value="P:innate immune response"/>
    <property type="evidence" value="ECO:0007669"/>
    <property type="project" value="TreeGrafter"/>
</dbReference>
<dbReference type="SMART" id="SM00429">
    <property type="entry name" value="IPT"/>
    <property type="match status" value="1"/>
</dbReference>
<dbReference type="GO" id="GO:0005737">
    <property type="term" value="C:cytoplasm"/>
    <property type="evidence" value="ECO:0007669"/>
    <property type="project" value="InterPro"/>
</dbReference>
<dbReference type="AlphaFoldDB" id="A0A8T3DPG5"/>
<feature type="compositionally biased region" description="Low complexity" evidence="2">
    <location>
        <begin position="416"/>
        <end position="434"/>
    </location>
</feature>
<dbReference type="PROSITE" id="PS50254">
    <property type="entry name" value="REL_2"/>
    <property type="match status" value="1"/>
</dbReference>
<dbReference type="InterPro" id="IPR000451">
    <property type="entry name" value="NFkB/Dor"/>
</dbReference>
<feature type="region of interest" description="Disordered" evidence="2">
    <location>
        <begin position="377"/>
        <end position="400"/>
    </location>
</feature>
<dbReference type="InterPro" id="IPR002909">
    <property type="entry name" value="IPT_dom"/>
</dbReference>
<dbReference type="GO" id="GO:0038061">
    <property type="term" value="P:non-canonical NF-kappaB signal transduction"/>
    <property type="evidence" value="ECO:0007669"/>
    <property type="project" value="TreeGrafter"/>
</dbReference>
<dbReference type="GO" id="GO:0000978">
    <property type="term" value="F:RNA polymerase II cis-regulatory region sequence-specific DNA binding"/>
    <property type="evidence" value="ECO:0007669"/>
    <property type="project" value="TreeGrafter"/>
</dbReference>
<evidence type="ECO:0000313" key="5">
    <source>
        <dbReference type="Proteomes" id="UP000829720"/>
    </source>
</evidence>
<dbReference type="InterPro" id="IPR033926">
    <property type="entry name" value="IPT_NFkappaB"/>
</dbReference>
<keyword evidence="1" id="KW-0597">Phosphoprotein</keyword>
<dbReference type="EMBL" id="JAERUA010000008">
    <property type="protein sequence ID" value="KAI1896848.1"/>
    <property type="molecule type" value="Genomic_DNA"/>
</dbReference>
<dbReference type="InterPro" id="IPR030492">
    <property type="entry name" value="RHD_CS"/>
</dbReference>
<evidence type="ECO:0000313" key="4">
    <source>
        <dbReference type="EMBL" id="KAI1896848.1"/>
    </source>
</evidence>
<accession>A0A8T3DPG5</accession>
<dbReference type="InterPro" id="IPR032397">
    <property type="entry name" value="RHD_dimer"/>
</dbReference>
<evidence type="ECO:0000259" key="3">
    <source>
        <dbReference type="PROSITE" id="PS50254"/>
    </source>
</evidence>
<dbReference type="GO" id="GO:0034097">
    <property type="term" value="P:response to cytokine"/>
    <property type="evidence" value="ECO:0007669"/>
    <property type="project" value="TreeGrafter"/>
</dbReference>
<dbReference type="OrthoDB" id="7881762at2759"/>
<dbReference type="Gene3D" id="2.60.40.340">
    <property type="entry name" value="Rel homology domain (RHD), DNA-binding domain"/>
    <property type="match status" value="1"/>
</dbReference>
<dbReference type="GO" id="GO:0033554">
    <property type="term" value="P:cellular response to stress"/>
    <property type="evidence" value="ECO:0007669"/>
    <property type="project" value="TreeGrafter"/>
</dbReference>
<dbReference type="GO" id="GO:0000981">
    <property type="term" value="F:DNA-binding transcription factor activity, RNA polymerase II-specific"/>
    <property type="evidence" value="ECO:0007669"/>
    <property type="project" value="TreeGrafter"/>
</dbReference>
<dbReference type="Pfam" id="PF00554">
    <property type="entry name" value="RHD_DNA_bind"/>
    <property type="match status" value="1"/>
</dbReference>
<dbReference type="PANTHER" id="PTHR24169:SF4">
    <property type="entry name" value="PROTO-ONCOGENE C-REL"/>
    <property type="match status" value="1"/>
</dbReference>
<feature type="domain" description="RHD" evidence="3">
    <location>
        <begin position="19"/>
        <end position="196"/>
    </location>
</feature>
<organism evidence="4 5">
    <name type="scientific">Albula goreensis</name>
    <dbReference type="NCBI Taxonomy" id="1534307"/>
    <lineage>
        <taxon>Eukaryota</taxon>
        <taxon>Metazoa</taxon>
        <taxon>Chordata</taxon>
        <taxon>Craniata</taxon>
        <taxon>Vertebrata</taxon>
        <taxon>Euteleostomi</taxon>
        <taxon>Actinopterygii</taxon>
        <taxon>Neopterygii</taxon>
        <taxon>Teleostei</taxon>
        <taxon>Albuliformes</taxon>
        <taxon>Albulidae</taxon>
        <taxon>Albula</taxon>
    </lineage>
</organism>
<evidence type="ECO:0000256" key="1">
    <source>
        <dbReference type="ARBA" id="ARBA00022553"/>
    </source>
</evidence>
<dbReference type="Pfam" id="PF16179">
    <property type="entry name" value="RHD_dimer"/>
    <property type="match status" value="1"/>
</dbReference>
<comment type="caution">
    <text evidence="4">The sequence shown here is derived from an EMBL/GenBank/DDBJ whole genome shotgun (WGS) entry which is preliminary data.</text>
</comment>
<protein>
    <recommendedName>
        <fullName evidence="3">RHD domain-containing protein</fullName>
    </recommendedName>
</protein>
<dbReference type="PRINTS" id="PR00057">
    <property type="entry name" value="NFKBTNSCPFCT"/>
</dbReference>
<dbReference type="CDD" id="cd01177">
    <property type="entry name" value="IPT_NFkappaB"/>
    <property type="match status" value="1"/>
</dbReference>
<dbReference type="InterPro" id="IPR013783">
    <property type="entry name" value="Ig-like_fold"/>
</dbReference>
<evidence type="ECO:0000256" key="2">
    <source>
        <dbReference type="SAM" id="MobiDB-lite"/>
    </source>
</evidence>
<feature type="region of interest" description="Disordered" evidence="2">
    <location>
        <begin position="416"/>
        <end position="448"/>
    </location>
</feature>
<dbReference type="FunFam" id="2.60.40.340:FF:000003">
    <property type="entry name" value="NFkB p65 transcription factor"/>
    <property type="match status" value="1"/>
</dbReference>
<dbReference type="FunFam" id="2.60.40.10:FF:000046">
    <property type="entry name" value="Nuclear factor NF-kappa-B p105 subunit"/>
    <property type="match status" value="1"/>
</dbReference>
<dbReference type="InterPro" id="IPR037059">
    <property type="entry name" value="RHD_DNA_bind_dom_sf"/>
</dbReference>
<dbReference type="InterPro" id="IPR011539">
    <property type="entry name" value="RHD_DNA_bind_dom"/>
</dbReference>
<dbReference type="GO" id="GO:0007249">
    <property type="term" value="P:canonical NF-kappaB signal transduction"/>
    <property type="evidence" value="ECO:0007669"/>
    <property type="project" value="TreeGrafter"/>
</dbReference>
<dbReference type="PROSITE" id="PS01204">
    <property type="entry name" value="REL_1"/>
    <property type="match status" value="1"/>
</dbReference>
<dbReference type="Proteomes" id="UP000829720">
    <property type="component" value="Unassembled WGS sequence"/>
</dbReference>
<dbReference type="GO" id="GO:0007399">
    <property type="term" value="P:nervous system development"/>
    <property type="evidence" value="ECO:0007669"/>
    <property type="project" value="UniProtKB-ARBA"/>
</dbReference>
<keyword evidence="5" id="KW-1185">Reference proteome</keyword>
<dbReference type="GO" id="GO:0006954">
    <property type="term" value="P:inflammatory response"/>
    <property type="evidence" value="ECO:0007669"/>
    <property type="project" value="TreeGrafter"/>
</dbReference>
<gene>
    <name evidence="4" type="ORF">AGOR_G00099080</name>
</gene>
<dbReference type="PANTHER" id="PTHR24169">
    <property type="entry name" value="NUCLEAR FACTOR NF-KAPPA-B PROTEIN"/>
    <property type="match status" value="1"/>
</dbReference>
<dbReference type="GO" id="GO:0005634">
    <property type="term" value="C:nucleus"/>
    <property type="evidence" value="ECO:0007669"/>
    <property type="project" value="TreeGrafter"/>
</dbReference>
<dbReference type="SUPFAM" id="SSF49417">
    <property type="entry name" value="p53-like transcription factors"/>
    <property type="match status" value="1"/>
</dbReference>
<sequence length="577" mass="64957">MSVAYRPVFQMHENSQFSVAEPQVQIYEQPKQRGTRFRYKCEGPSAGSIPGERSSENNRSFPSIQILNYYGRGKVRVSLVTKNEPYRPHPHELVGKDCVDGYYEAEFGPDRSIIIFQNLGIQCVKRREVKEAILQRVTRCINPFNVPREQLLQMEDYDPNVVRLCFQVILQDETGHYTRALKPIVSNPIYDNRAPTTAELRICRVNTNSGTVRGGDEIFLLCDKVQKDDIEVRFFTQNWEAKGSFSHADVHRQVAIVFKTPAYVDTNITTAVVVGMQLRRPSDQQVSEPMQFRYLPDNKDSMAEKKRKLADMMIRSIHNDPIHVPKQFTLMSQSIKKEPNPVHMKTTPISVQKAPSNPYSSSLFHTCPALPMTSHASPTVNGLGEQHLQSNGVFPNGHENRLPLLTERDVDQCLGQDQDLQGSNSQTQQQQQQQATLHRKEPMAGGSGIQSSWPVFGLQVQQDMMMSPSINALIVNMDNVQSDDSLCQFLGAPQGPFQLKPESLTVPNGVNLSSEAPPTYSNLTPCQKIKVGSLETLRHNGVENGQCPAFSGLDQFLANGINAEDRFDSISWSYFDK</sequence>
<dbReference type="SUPFAM" id="SSF81296">
    <property type="entry name" value="E set domains"/>
    <property type="match status" value="1"/>
</dbReference>
<dbReference type="Gene3D" id="2.60.40.10">
    <property type="entry name" value="Immunoglobulins"/>
    <property type="match status" value="1"/>
</dbReference>